<feature type="domain" description="CARDB" evidence="9">
    <location>
        <begin position="1580"/>
        <end position="1667"/>
    </location>
</feature>
<dbReference type="PRINTS" id="PR00723">
    <property type="entry name" value="SUBTILISIN"/>
</dbReference>
<dbReference type="InterPro" id="IPR011635">
    <property type="entry name" value="CARDB"/>
</dbReference>
<evidence type="ECO:0000313" key="10">
    <source>
        <dbReference type="EMBL" id="ASJ04126.1"/>
    </source>
</evidence>
<evidence type="ECO:0000259" key="7">
    <source>
        <dbReference type="Pfam" id="PF00082"/>
    </source>
</evidence>
<keyword evidence="4 5" id="KW-0720">Serine protease</keyword>
<dbReference type="PANTHER" id="PTHR43806:SF11">
    <property type="entry name" value="CEREVISIN-RELATED"/>
    <property type="match status" value="1"/>
</dbReference>
<dbReference type="EMBL" id="CP015101">
    <property type="protein sequence ID" value="ASJ04126.1"/>
    <property type="molecule type" value="Genomic_DNA"/>
</dbReference>
<feature type="active site" description="Charge relay system" evidence="5">
    <location>
        <position position="911"/>
    </location>
</feature>
<accession>A0A2Z2ME52</accession>
<dbReference type="InterPro" id="IPR000209">
    <property type="entry name" value="Peptidase_S8/S53_dom"/>
</dbReference>
<dbReference type="InterPro" id="IPR023828">
    <property type="entry name" value="Peptidase_S8_Ser-AS"/>
</dbReference>
<evidence type="ECO:0000259" key="8">
    <source>
        <dbReference type="Pfam" id="PF04151"/>
    </source>
</evidence>
<protein>
    <submittedName>
        <fullName evidence="10">Peptidase</fullName>
    </submittedName>
</protein>
<dbReference type="InterPro" id="IPR050131">
    <property type="entry name" value="Peptidase_S8_subtilisin-like"/>
</dbReference>
<dbReference type="Gene3D" id="3.40.50.200">
    <property type="entry name" value="Peptidase S8/S53 domain"/>
    <property type="match status" value="2"/>
</dbReference>
<comment type="similarity">
    <text evidence="1 5 6">Belongs to the peptidase S8 family.</text>
</comment>
<dbReference type="GeneID" id="33325427"/>
<organism evidence="10 11">
    <name type="scientific">Thermococcus barossii</name>
    <dbReference type="NCBI Taxonomy" id="54077"/>
    <lineage>
        <taxon>Archaea</taxon>
        <taxon>Methanobacteriati</taxon>
        <taxon>Methanobacteriota</taxon>
        <taxon>Thermococci</taxon>
        <taxon>Thermococcales</taxon>
        <taxon>Thermococcaceae</taxon>
        <taxon>Thermococcus</taxon>
    </lineage>
</organism>
<evidence type="ECO:0000259" key="9">
    <source>
        <dbReference type="Pfam" id="PF07705"/>
    </source>
</evidence>
<dbReference type="Pfam" id="PF00082">
    <property type="entry name" value="Peptidase_S8"/>
    <property type="match status" value="1"/>
</dbReference>
<dbReference type="RefSeq" id="WP_232460729.1">
    <property type="nucleotide sequence ID" value="NZ_CP015101.1"/>
</dbReference>
<dbReference type="InterPro" id="IPR036852">
    <property type="entry name" value="Peptidase_S8/S53_dom_sf"/>
</dbReference>
<keyword evidence="11" id="KW-1185">Reference proteome</keyword>
<reference evidence="10 11" key="1">
    <citation type="submission" date="2016-04" db="EMBL/GenBank/DDBJ databases">
        <title>Complete genome sequence of Thermococcus barossii type strain SHCK-94.</title>
        <authorList>
            <person name="Oger P.M."/>
        </authorList>
    </citation>
    <scope>NUCLEOTIDE SEQUENCE [LARGE SCALE GENOMIC DNA]</scope>
    <source>
        <strain evidence="10 11">SHCK-94</strain>
    </source>
</reference>
<proteinExistence type="inferred from homology"/>
<name>A0A2Z2ME52_9EURY</name>
<dbReference type="PROSITE" id="PS00138">
    <property type="entry name" value="SUBTILASE_SER"/>
    <property type="match status" value="1"/>
</dbReference>
<keyword evidence="3 5" id="KW-0378">Hydrolase</keyword>
<gene>
    <name evidence="10" type="ORF">A3L01_01610</name>
</gene>
<keyword evidence="2 5" id="KW-0645">Protease</keyword>
<feature type="active site" description="Charge relay system" evidence="5">
    <location>
        <position position="262"/>
    </location>
</feature>
<dbReference type="PROSITE" id="PS00136">
    <property type="entry name" value="SUBTILASE_ASP"/>
    <property type="match status" value="1"/>
</dbReference>
<evidence type="ECO:0000256" key="6">
    <source>
        <dbReference type="RuleBase" id="RU003355"/>
    </source>
</evidence>
<dbReference type="PROSITE" id="PS51892">
    <property type="entry name" value="SUBTILASE"/>
    <property type="match status" value="1"/>
</dbReference>
<feature type="domain" description="Peptidase S8/S53" evidence="7">
    <location>
        <begin position="702"/>
        <end position="962"/>
    </location>
</feature>
<dbReference type="Proteomes" id="UP000250272">
    <property type="component" value="Chromosome"/>
</dbReference>
<dbReference type="InterPro" id="IPR013783">
    <property type="entry name" value="Ig-like_fold"/>
</dbReference>
<evidence type="ECO:0000256" key="3">
    <source>
        <dbReference type="ARBA" id="ARBA00022801"/>
    </source>
</evidence>
<dbReference type="Gene3D" id="2.60.40.10">
    <property type="entry name" value="Immunoglobulins"/>
    <property type="match status" value="1"/>
</dbReference>
<evidence type="ECO:0000256" key="1">
    <source>
        <dbReference type="ARBA" id="ARBA00011073"/>
    </source>
</evidence>
<sequence length="1881" mass="207553">MNRKALSLLIVVVMLLAVVPGAYSGVAATNNSNQEIVASLQKVPVSSGKNSEHQLSPLEKIEPKLLDILKGVDSQGVVEIDGKRWVMIHISSAKDISTSLRGIKILGKTRIMGDTIYLALIPAQKDSINTLIKIASIPEVKDITRSSPFEPIEVKKDPEEKIQSMPLPHSKFAERVKNWKPKVESLDGKKIVSVHELVSGELKELQKNSPAVNGMATIATPRRSLAVEPGPDDIFAVYHHGSYMTWLDLNVTGEGVNVAIIDSGVDFGNPDLQDAYAVDNNQNSPYYGWPIAFDGNSMIYYLVLGATFADAYSYRGYLYSWYTPTIVNVTPYIVPGYFSIGYKGNFTTVFTSMSLANIPSDSERAQLIYNTLQWVGNVSNVLLVDDDGGDVLETFYETALDALGVNYTYYEVPSETANGPNSTVLSAYDMVIWFTGGAWEYVLTDSDVGNLTSYLDAGGKLWLISDDYLYDGGLDNTTVQYEFTTNYLHVNVSRVMEDFPVPTVLYDYANGLYHGGEVYWGLYESPTDMYADYIYPDEEAVPLLVGYTAYAYDTFLGGIYIDIKLPLNDDLSVPTTSGIMKLGLHPDLALWGGWYGGFVLVTDPNDNAKYDTVYADIAPATVVDFNKDSGHTKDNPVIQLDFWNTFNGWFGQDGYADLSGGMIYYIADGKTPIPYSDKVAKRWGLPLRIPANGELVAFMIGNTYTAGGDHGTLCAAAVGARGRTFFGLTFGNAIDAKIIAEGSLYQGGSWIDYVYFAVEGYDGKPGTGDEAQIVSNSYGASSIINKGYTWADRFLYYITSIYSPTTTFFFAAGNGGPGYGTVTSEGSSPFVVTVGAAIEWGYRGLFGYDDGPWQQFDANYGDAADFSNKGPNALGQPDPDVLAVGEFALGSVALNSVGDGFWASDLWSGTSLATPMASGIAALVYQAYYEKHGRWPTSQEVKEILMSTAKNVNHDVFTQGAGFLDAYSAVEAAKNIDGIVVSPSEWAAGKTDYKGFANVLYPGESDSQTFIVRNMNPESAKEVNVSAEVFQKIDEVELDVVGNSWAYYRIDQFIPEDADLMKVTLYTSYDNFDNNSDYSPDAYPWFRIWDVTFVNGNATTNLLQQASKEGDVVSVMLGNPNEKYHDMMLIQIRDIWRFYGKTSTYPAKVKLEFYKRVPWEWVTLDKDTLTVGANGKAQFTAKISVPSNATYGVYEGAIYLKYDGKETTIPVSVVVASPTPEFEFGGNNVSSGLYDNGNVYGYFDWGWRYESGDWRLFYFNVPKAKEGSYVLADVSWDGTITDINLHLLGPSVDEWSMKYPDVMGQYSLKEIGRSDDGYVGGGLFVYQTSSGANEELIAGKASAGMHALWLHNVLFDGNASYRTFYGHVGMARIYPEKWLEVLGPKTGEKTFTVELPEWAGDLSVIATGFSTPIMYEDVIAPPTGDSDYYTVNVTTSPFLDVQLTSIWDDLAGVDLDLYVYYNASGTLVEVGSSLTSSSDEHVSINFPYPGQYIIEVYSYNNPAPGDATYDLTITTVEGNELQVSDIRETSTGYLIDMAYNLSDEHLNATTPLNGLILIGTNKNPVLFRIPVTITPAPYDVKISSVTTTGVPDKGGEYNITAYITNIGEYNATNVQVKLFRDGLPTDVQLTIPLLQPNEVYKATFSIPVGDAVGHSYKVVVSAPNDLNPDNNEKMVYAMAVDENNVPWTYAIGESIGRAKITKATAAGRRIYYLTIDGDHGTKTTVLLKLPQDTTYYNVRIQGATLLDVTSRKVADGMLLYITLRLNSPGTVRVEFRTQSDYTRISTMNYVWYMLYWRYDQKFDPLYQKAVELGVDNETLSLAMEHKKLADQYYEEAEKYLTPGREVLAIAGLPYIRKAYVHIREAYNILEEAIRELEGTEG</sequence>
<dbReference type="KEGG" id="tbs:A3L01_01610"/>
<dbReference type="Pfam" id="PF07705">
    <property type="entry name" value="CARDB"/>
    <property type="match status" value="1"/>
</dbReference>
<dbReference type="InterPro" id="IPR023827">
    <property type="entry name" value="Peptidase_S8_Asp-AS"/>
</dbReference>
<dbReference type="Gene3D" id="2.60.120.380">
    <property type="match status" value="1"/>
</dbReference>
<feature type="active site" description="Charge relay system" evidence="5">
    <location>
        <position position="710"/>
    </location>
</feature>
<feature type="domain" description="Peptidase C-terminal archaeal/bacterial" evidence="8">
    <location>
        <begin position="1425"/>
        <end position="1498"/>
    </location>
</feature>
<dbReference type="GO" id="GO:0006508">
    <property type="term" value="P:proteolysis"/>
    <property type="evidence" value="ECO:0007669"/>
    <property type="project" value="UniProtKB-KW"/>
</dbReference>
<dbReference type="SUPFAM" id="SSF52743">
    <property type="entry name" value="Subtilisin-like"/>
    <property type="match status" value="1"/>
</dbReference>
<dbReference type="GO" id="GO:0004252">
    <property type="term" value="F:serine-type endopeptidase activity"/>
    <property type="evidence" value="ECO:0007669"/>
    <property type="project" value="UniProtKB-UniRule"/>
</dbReference>
<dbReference type="PANTHER" id="PTHR43806">
    <property type="entry name" value="PEPTIDASE S8"/>
    <property type="match status" value="1"/>
</dbReference>
<evidence type="ECO:0000256" key="2">
    <source>
        <dbReference type="ARBA" id="ARBA00022670"/>
    </source>
</evidence>
<dbReference type="Pfam" id="PF04151">
    <property type="entry name" value="PPC"/>
    <property type="match status" value="1"/>
</dbReference>
<dbReference type="InterPro" id="IPR015500">
    <property type="entry name" value="Peptidase_S8_subtilisin-rel"/>
</dbReference>
<evidence type="ECO:0000313" key="11">
    <source>
        <dbReference type="Proteomes" id="UP000250272"/>
    </source>
</evidence>
<evidence type="ECO:0000256" key="5">
    <source>
        <dbReference type="PROSITE-ProRule" id="PRU01240"/>
    </source>
</evidence>
<dbReference type="InterPro" id="IPR007280">
    <property type="entry name" value="Peptidase_C_arc/bac"/>
</dbReference>
<evidence type="ECO:0000256" key="4">
    <source>
        <dbReference type="ARBA" id="ARBA00022825"/>
    </source>
</evidence>